<evidence type="ECO:0000256" key="1">
    <source>
        <dbReference type="ARBA" id="ARBA00004651"/>
    </source>
</evidence>
<feature type="transmembrane region" description="Helical" evidence="9">
    <location>
        <begin position="55"/>
        <end position="88"/>
    </location>
</feature>
<comment type="similarity">
    <text evidence="2 8">Belongs to the MreD family.</text>
</comment>
<evidence type="ECO:0000256" key="5">
    <source>
        <dbReference type="ARBA" id="ARBA00022960"/>
    </source>
</evidence>
<dbReference type="GO" id="GO:0005886">
    <property type="term" value="C:plasma membrane"/>
    <property type="evidence" value="ECO:0007669"/>
    <property type="project" value="UniProtKB-SubCell"/>
</dbReference>
<keyword evidence="7 8" id="KW-0472">Membrane</keyword>
<evidence type="ECO:0000313" key="11">
    <source>
        <dbReference type="Proteomes" id="UP000025238"/>
    </source>
</evidence>
<keyword evidence="8" id="KW-0997">Cell inner membrane</keyword>
<dbReference type="NCBIfam" id="TIGR03426">
    <property type="entry name" value="shape_MreD"/>
    <property type="match status" value="1"/>
</dbReference>
<evidence type="ECO:0000256" key="4">
    <source>
        <dbReference type="ARBA" id="ARBA00022692"/>
    </source>
</evidence>
<keyword evidence="5 8" id="KW-0133">Cell shape</keyword>
<dbReference type="PANTHER" id="PTHR37484">
    <property type="entry name" value="ROD SHAPE-DETERMINING PROTEIN MRED"/>
    <property type="match status" value="1"/>
</dbReference>
<reference evidence="10 11" key="1">
    <citation type="submission" date="2014-03" db="EMBL/GenBank/DDBJ databases">
        <title>Complete genome sequence of Pseudomonas stutzeri 19SMN4.</title>
        <authorList>
            <person name="Brunet-Galmes I."/>
            <person name="Nogales B."/>
            <person name="Busquets A."/>
            <person name="Pena A."/>
            <person name="Gomila M."/>
            <person name="Garcia-Valdes E."/>
            <person name="Lalucat J."/>
            <person name="Bennasar A."/>
            <person name="Bosch R."/>
        </authorList>
    </citation>
    <scope>NUCLEOTIDE SEQUENCE [LARGE SCALE GENOMIC DNA]</scope>
    <source>
        <strain evidence="10 11">19SMN4</strain>
    </source>
</reference>
<dbReference type="PATRIC" id="fig|316.97.peg.930"/>
<comment type="subcellular location">
    <subcellularLocation>
        <location evidence="8">Cell inner membrane</location>
    </subcellularLocation>
    <subcellularLocation>
        <location evidence="1">Cell membrane</location>
        <topology evidence="1">Multi-pass membrane protein</topology>
    </subcellularLocation>
</comment>
<evidence type="ECO:0000256" key="9">
    <source>
        <dbReference type="SAM" id="Phobius"/>
    </source>
</evidence>
<dbReference type="PANTHER" id="PTHR37484:SF1">
    <property type="entry name" value="ROD SHAPE-DETERMINING PROTEIN MRED"/>
    <property type="match status" value="1"/>
</dbReference>
<feature type="transmembrane region" description="Helical" evidence="9">
    <location>
        <begin position="132"/>
        <end position="152"/>
    </location>
</feature>
<keyword evidence="3 8" id="KW-1003">Cell membrane</keyword>
<organism evidence="10 11">
    <name type="scientific">Stutzerimonas stutzeri</name>
    <name type="common">Pseudomonas stutzeri</name>
    <dbReference type="NCBI Taxonomy" id="316"/>
    <lineage>
        <taxon>Bacteria</taxon>
        <taxon>Pseudomonadati</taxon>
        <taxon>Pseudomonadota</taxon>
        <taxon>Gammaproteobacteria</taxon>
        <taxon>Pseudomonadales</taxon>
        <taxon>Pseudomonadaceae</taxon>
        <taxon>Stutzerimonas</taxon>
    </lineage>
</organism>
<keyword evidence="4 9" id="KW-0812">Transmembrane</keyword>
<evidence type="ECO:0000256" key="8">
    <source>
        <dbReference type="PIRNR" id="PIRNR018472"/>
    </source>
</evidence>
<protein>
    <recommendedName>
        <fullName evidence="8">Rod shape-determining protein MreD</fullName>
    </recommendedName>
</protein>
<dbReference type="InterPro" id="IPR026034">
    <property type="entry name" value="MreD_proteobac"/>
</dbReference>
<keyword evidence="6 9" id="KW-1133">Transmembrane helix</keyword>
<comment type="function">
    <text evidence="8">Involved in formation of the rod shape of the cell. May also contribute to regulation of formation of penicillin-binding proteins.</text>
</comment>
<accession>A0A023WPP3</accession>
<evidence type="ECO:0000256" key="3">
    <source>
        <dbReference type="ARBA" id="ARBA00022475"/>
    </source>
</evidence>
<dbReference type="AlphaFoldDB" id="A0A023WPP3"/>
<dbReference type="InterPro" id="IPR007227">
    <property type="entry name" value="Cell_shape_determining_MreD"/>
</dbReference>
<feature type="transmembrane region" description="Helical" evidence="9">
    <location>
        <begin position="100"/>
        <end position="120"/>
    </location>
</feature>
<evidence type="ECO:0000313" key="10">
    <source>
        <dbReference type="EMBL" id="AHY41779.1"/>
    </source>
</evidence>
<dbReference type="PIRSF" id="PIRSF018472">
    <property type="entry name" value="MreD_proteobac"/>
    <property type="match status" value="1"/>
</dbReference>
<dbReference type="Pfam" id="PF04093">
    <property type="entry name" value="MreD"/>
    <property type="match status" value="1"/>
</dbReference>
<dbReference type="EMBL" id="CP007509">
    <property type="protein sequence ID" value="AHY41779.1"/>
    <property type="molecule type" value="Genomic_DNA"/>
</dbReference>
<dbReference type="Proteomes" id="UP000025238">
    <property type="component" value="Chromosome"/>
</dbReference>
<evidence type="ECO:0000256" key="2">
    <source>
        <dbReference type="ARBA" id="ARBA00007776"/>
    </source>
</evidence>
<sequence length="162" mass="17885">MISGRPNNGWVIWFSLTVALLLSVAPMPGNAELARPLWLGLVIAFWSLALPHRGGLGAAFCFGLAQDVLAGTLFGQSALPLILIAFLVLSLQQRLRMFPLWQQSMVLLVVLGLAQLVQLWLNTLTGNRPPTLLFLVPVPISALLWPWIFVALQGMRQRFAVY</sequence>
<dbReference type="KEGG" id="pstu:UIB01_04565"/>
<dbReference type="OrthoDB" id="6647425at2"/>
<name>A0A023WPP3_STUST</name>
<evidence type="ECO:0000256" key="6">
    <source>
        <dbReference type="ARBA" id="ARBA00022989"/>
    </source>
</evidence>
<evidence type="ECO:0000256" key="7">
    <source>
        <dbReference type="ARBA" id="ARBA00023136"/>
    </source>
</evidence>
<dbReference type="GO" id="GO:0008360">
    <property type="term" value="P:regulation of cell shape"/>
    <property type="evidence" value="ECO:0007669"/>
    <property type="project" value="UniProtKB-UniRule"/>
</dbReference>
<proteinExistence type="inferred from homology"/>
<gene>
    <name evidence="10" type="ORF">UIB01_04565</name>
</gene>